<feature type="region of interest" description="Disordered" evidence="4">
    <location>
        <begin position="603"/>
        <end position="629"/>
    </location>
</feature>
<feature type="region of interest" description="Disordered" evidence="4">
    <location>
        <begin position="767"/>
        <end position="789"/>
    </location>
</feature>
<feature type="region of interest" description="Disordered" evidence="4">
    <location>
        <begin position="93"/>
        <end position="120"/>
    </location>
</feature>
<sequence length="799" mass="83964">MVRLGNGVSGEVLSARHLDRSSRCNVLGYHGWSLPTYGGTSSSTRASSRHVDCPPLRSSVALSGRSAMLVDSGCLSRSSWVCHSAVQVARRPPLRLQGRGGESQPGGEGRREPSSEQEGTVLAEKAGEMAASLLPGVVRVQCVQDLPRFDLPLLLGSFRSSTCNAVAVSYGDGSYLLAPAASVVYGSQIRVLLPGRDKPFVARLLHVGMECELAVLGVDAPEFWDAVMPYELASYGLPHLQQHVTVMSYEDDQPMPRSSSGTVMRTEVVTYPSAMQRLLGITVAVALSKNQIGSAVVDSRGGLLGLVFARTPGSAGGGKKAGAGGAGAGSGERWGQGRRRVGQRRGRRGQTEASATVVPAPVIEHFLEDIHRHGSYLGFPTLGIQWKRTESAALRRYTGMSQDQTGVVITSVNPTAALAPHAQTLDVLAAVGCAAVGNDGTVEFRDGADNIHITYHISQFQVGDQVDLTLIRGGQLFKAPVVLGVPHRLLPLHLGGRPPQYLVVSGLVFTVLSAPFLDGAFGRSWAVRTPVQLLKEWHNHPSRPDEQVVVIAECQDMGPGSATEGYERRAVMYQRIVRCNGNPVINLRHLVVMVAEAIGKVEAGGPGRAGGRGGRRHSTTGPRAAGDSAPILSTLSRSVAADTGTIAAVGYPALATAAGAAESLDASASDGSATFSNDTVAWEPGTVDGASDVGPDAASTIQTTGHFGGGPPYDPMNLVLELSNRMVLVLPLKRAHEDTREMLAEYEVQHAVSEDLRPVYEKGLRLGPKAPSGTLSNARGRGGGVGGHLQVITRDGGAG</sequence>
<keyword evidence="2" id="KW-0378">Hydrolase</keyword>
<evidence type="ECO:0000256" key="4">
    <source>
        <dbReference type="SAM" id="MobiDB-lite"/>
    </source>
</evidence>
<proteinExistence type="predicted"/>
<organism evidence="6 7">
    <name type="scientific">Volvox africanus</name>
    <dbReference type="NCBI Taxonomy" id="51714"/>
    <lineage>
        <taxon>Eukaryota</taxon>
        <taxon>Viridiplantae</taxon>
        <taxon>Chlorophyta</taxon>
        <taxon>core chlorophytes</taxon>
        <taxon>Chlorophyceae</taxon>
        <taxon>CS clade</taxon>
        <taxon>Chlamydomonadales</taxon>
        <taxon>Volvocaceae</taxon>
        <taxon>Volvox</taxon>
    </lineage>
</organism>
<evidence type="ECO:0000259" key="5">
    <source>
        <dbReference type="Pfam" id="PF17815"/>
    </source>
</evidence>
<evidence type="ECO:0000313" key="7">
    <source>
        <dbReference type="Proteomes" id="UP000747399"/>
    </source>
</evidence>
<dbReference type="Gene3D" id="2.30.42.10">
    <property type="match status" value="1"/>
</dbReference>
<keyword evidence="1" id="KW-0645">Protease</keyword>
<comment type="caution">
    <text evidence="6">The sequence shown here is derived from an EMBL/GenBank/DDBJ whole genome shotgun (WGS) entry which is preliminary data.</text>
</comment>
<feature type="compositionally biased region" description="Gly residues" evidence="4">
    <location>
        <begin position="314"/>
        <end position="334"/>
    </location>
</feature>
<evidence type="ECO:0000313" key="6">
    <source>
        <dbReference type="EMBL" id="GIL47850.1"/>
    </source>
</evidence>
<keyword evidence="3" id="KW-0720">Serine protease</keyword>
<feature type="domain" description="Protease Do-like PDZ" evidence="5">
    <location>
        <begin position="491"/>
        <end position="755"/>
    </location>
</feature>
<name>A0A8J4AVA2_9CHLO</name>
<keyword evidence="7" id="KW-1185">Reference proteome</keyword>
<dbReference type="AlphaFoldDB" id="A0A8J4AVA2"/>
<dbReference type="InterPro" id="IPR046449">
    <property type="entry name" value="DEGP_PDZ_sf"/>
</dbReference>
<dbReference type="PANTHER" id="PTHR45980">
    <property type="match status" value="1"/>
</dbReference>
<dbReference type="InterPro" id="IPR041517">
    <property type="entry name" value="DEGP_PDZ"/>
</dbReference>
<accession>A0A8J4AVA2</accession>
<feature type="compositionally biased region" description="Gly residues" evidence="4">
    <location>
        <begin position="603"/>
        <end position="612"/>
    </location>
</feature>
<evidence type="ECO:0000256" key="2">
    <source>
        <dbReference type="ARBA" id="ARBA00022801"/>
    </source>
</evidence>
<feature type="compositionally biased region" description="Basic residues" evidence="4">
    <location>
        <begin position="336"/>
        <end position="348"/>
    </location>
</feature>
<evidence type="ECO:0000256" key="1">
    <source>
        <dbReference type="ARBA" id="ARBA00022670"/>
    </source>
</evidence>
<evidence type="ECO:0000256" key="3">
    <source>
        <dbReference type="ARBA" id="ARBA00022825"/>
    </source>
</evidence>
<dbReference type="Pfam" id="PF17815">
    <property type="entry name" value="PDZ_3"/>
    <property type="match status" value="1"/>
</dbReference>
<gene>
    <name evidence="6" type="ORF">Vafri_4502</name>
</gene>
<dbReference type="Proteomes" id="UP000747399">
    <property type="component" value="Unassembled WGS sequence"/>
</dbReference>
<dbReference type="Gene3D" id="3.20.190.20">
    <property type="match status" value="1"/>
</dbReference>
<feature type="compositionally biased region" description="Gly residues" evidence="4">
    <location>
        <begin position="98"/>
        <end position="107"/>
    </location>
</feature>
<dbReference type="EMBL" id="BNCO01000005">
    <property type="protein sequence ID" value="GIL47850.1"/>
    <property type="molecule type" value="Genomic_DNA"/>
</dbReference>
<dbReference type="PANTHER" id="PTHR45980:SF18">
    <property type="entry name" value="PROTEASE DO-LIKE 9"/>
    <property type="match status" value="1"/>
</dbReference>
<dbReference type="InterPro" id="IPR036034">
    <property type="entry name" value="PDZ_sf"/>
</dbReference>
<feature type="region of interest" description="Disordered" evidence="4">
    <location>
        <begin position="313"/>
        <end position="355"/>
    </location>
</feature>
<protein>
    <recommendedName>
        <fullName evidence="5">Protease Do-like PDZ domain-containing protein</fullName>
    </recommendedName>
</protein>
<dbReference type="InterPro" id="IPR009003">
    <property type="entry name" value="Peptidase_S1_PA"/>
</dbReference>
<dbReference type="GO" id="GO:0004252">
    <property type="term" value="F:serine-type endopeptidase activity"/>
    <property type="evidence" value="ECO:0007669"/>
    <property type="project" value="TreeGrafter"/>
</dbReference>
<reference evidence="6" key="1">
    <citation type="journal article" date="2021" name="Proc. Natl. Acad. Sci. U.S.A.">
        <title>Three genomes in the algal genus Volvox reveal the fate of a haploid sex-determining region after a transition to homothallism.</title>
        <authorList>
            <person name="Yamamoto K."/>
            <person name="Hamaji T."/>
            <person name="Kawai-Toyooka H."/>
            <person name="Matsuzaki R."/>
            <person name="Takahashi F."/>
            <person name="Nishimura Y."/>
            <person name="Kawachi M."/>
            <person name="Noguchi H."/>
            <person name="Minakuchi Y."/>
            <person name="Umen J.G."/>
            <person name="Toyoda A."/>
            <person name="Nozaki H."/>
        </authorList>
    </citation>
    <scope>NUCLEOTIDE SEQUENCE</scope>
    <source>
        <strain evidence="6">NIES-3780</strain>
    </source>
</reference>
<dbReference type="SUPFAM" id="SSF50494">
    <property type="entry name" value="Trypsin-like serine proteases"/>
    <property type="match status" value="1"/>
</dbReference>
<dbReference type="GO" id="GO:0006508">
    <property type="term" value="P:proteolysis"/>
    <property type="evidence" value="ECO:0007669"/>
    <property type="project" value="UniProtKB-KW"/>
</dbReference>